<keyword evidence="3 7" id="KW-0813">Transport</keyword>
<proteinExistence type="inferred from homology"/>
<feature type="compositionally biased region" description="Pro residues" evidence="9">
    <location>
        <begin position="202"/>
        <end position="220"/>
    </location>
</feature>
<feature type="region of interest" description="Disordered" evidence="9">
    <location>
        <begin position="199"/>
        <end position="231"/>
    </location>
</feature>
<keyword evidence="12" id="KW-1185">Reference proteome</keyword>
<dbReference type="InterPro" id="IPR037202">
    <property type="entry name" value="ESCRT_assembly_dom"/>
</dbReference>
<feature type="compositionally biased region" description="Low complexity" evidence="9">
    <location>
        <begin position="221"/>
        <end position="231"/>
    </location>
</feature>
<reference evidence="11 12" key="1">
    <citation type="submission" date="2020-04" db="EMBL/GenBank/DDBJ databases">
        <authorList>
            <person name="Alioto T."/>
            <person name="Alioto T."/>
            <person name="Gomez Garrido J."/>
        </authorList>
    </citation>
    <scope>NUCLEOTIDE SEQUENCE [LARGE SCALE GENOMIC DNA]</scope>
</reference>
<comment type="similarity">
    <text evidence="2">Belongs to the VPS37 family.</text>
</comment>
<keyword evidence="4" id="KW-0967">Endosome</keyword>
<feature type="coiled-coil region" evidence="8">
    <location>
        <begin position="99"/>
        <end position="160"/>
    </location>
</feature>
<evidence type="ECO:0000256" key="8">
    <source>
        <dbReference type="SAM" id="Coils"/>
    </source>
</evidence>
<evidence type="ECO:0000259" key="10">
    <source>
        <dbReference type="PROSITE" id="PS51314"/>
    </source>
</evidence>
<evidence type="ECO:0000256" key="6">
    <source>
        <dbReference type="ARBA" id="ARBA00025010"/>
    </source>
</evidence>
<evidence type="ECO:0000256" key="2">
    <source>
        <dbReference type="ARBA" id="ARBA00007617"/>
    </source>
</evidence>
<dbReference type="GO" id="GO:0006612">
    <property type="term" value="P:protein targeting to membrane"/>
    <property type="evidence" value="ECO:0007669"/>
    <property type="project" value="TreeGrafter"/>
</dbReference>
<evidence type="ECO:0000256" key="3">
    <source>
        <dbReference type="ARBA" id="ARBA00022448"/>
    </source>
</evidence>
<keyword evidence="5 7" id="KW-0653">Protein transport</keyword>
<dbReference type="Proteomes" id="UP000494165">
    <property type="component" value="Unassembled WGS sequence"/>
</dbReference>
<sequence>MRTTKQSSHLLLFRIQVISLNHRTMYSNFQPSEPDLTAGIGLLAHLNIEELKDIVNNDGKFEELLKDFKQNKTHDSEKELLLASNRSLADFNLTYEPKLREGKEKLLELSEKAQQLCQNVQGKTAELAQKSGNVSLDSALDILKAAAAESEEESDALAEQYLSSDIDLDQFIEQFLVKRKQMHLRRVKADKMAEILASPAESYPPPIPARLPYPAQPTPYPMSNNMPYPPY</sequence>
<organism evidence="11 12">
    <name type="scientific">Cloeon dipterum</name>
    <dbReference type="NCBI Taxonomy" id="197152"/>
    <lineage>
        <taxon>Eukaryota</taxon>
        <taxon>Metazoa</taxon>
        <taxon>Ecdysozoa</taxon>
        <taxon>Arthropoda</taxon>
        <taxon>Hexapoda</taxon>
        <taxon>Insecta</taxon>
        <taxon>Pterygota</taxon>
        <taxon>Palaeoptera</taxon>
        <taxon>Ephemeroptera</taxon>
        <taxon>Pisciforma</taxon>
        <taxon>Baetidae</taxon>
        <taxon>Cloeon</taxon>
    </lineage>
</organism>
<comment type="subcellular location">
    <subcellularLocation>
        <location evidence="1">Late endosome membrane</location>
        <topology evidence="1">Peripheral membrane protein</topology>
    </subcellularLocation>
</comment>
<evidence type="ECO:0000256" key="1">
    <source>
        <dbReference type="ARBA" id="ARBA00004633"/>
    </source>
</evidence>
<dbReference type="OrthoDB" id="10004364at2759"/>
<dbReference type="GO" id="GO:0043162">
    <property type="term" value="P:ubiquitin-dependent protein catabolic process via the multivesicular body sorting pathway"/>
    <property type="evidence" value="ECO:0007669"/>
    <property type="project" value="TreeGrafter"/>
</dbReference>
<dbReference type="GO" id="GO:0006623">
    <property type="term" value="P:protein targeting to vacuole"/>
    <property type="evidence" value="ECO:0007669"/>
    <property type="project" value="TreeGrafter"/>
</dbReference>
<evidence type="ECO:0000256" key="5">
    <source>
        <dbReference type="ARBA" id="ARBA00022927"/>
    </source>
</evidence>
<evidence type="ECO:0000313" key="12">
    <source>
        <dbReference type="Proteomes" id="UP000494165"/>
    </source>
</evidence>
<evidence type="ECO:0000256" key="9">
    <source>
        <dbReference type="SAM" id="MobiDB-lite"/>
    </source>
</evidence>
<accession>A0A8S1BIY0</accession>
<evidence type="ECO:0000256" key="7">
    <source>
        <dbReference type="PROSITE-ProRule" id="PRU00646"/>
    </source>
</evidence>
<keyword evidence="8" id="KW-0175">Coiled coil</keyword>
<dbReference type="InterPro" id="IPR009851">
    <property type="entry name" value="Mod_r"/>
</dbReference>
<dbReference type="Gene3D" id="1.10.287.660">
    <property type="entry name" value="Helix hairpin bin"/>
    <property type="match status" value="1"/>
</dbReference>
<dbReference type="AlphaFoldDB" id="A0A8S1BIY0"/>
<protein>
    <recommendedName>
        <fullName evidence="10">VPS37 C-terminal domain-containing protein</fullName>
    </recommendedName>
</protein>
<dbReference type="GO" id="GO:0031902">
    <property type="term" value="C:late endosome membrane"/>
    <property type="evidence" value="ECO:0007669"/>
    <property type="project" value="UniProtKB-SubCell"/>
</dbReference>
<comment type="caution">
    <text evidence="11">The sequence shown here is derived from an EMBL/GenBank/DDBJ whole genome shotgun (WGS) entry which is preliminary data.</text>
</comment>
<dbReference type="SUPFAM" id="SSF140111">
    <property type="entry name" value="Endosomal sorting complex assembly domain"/>
    <property type="match status" value="1"/>
</dbReference>
<evidence type="ECO:0000313" key="11">
    <source>
        <dbReference type="EMBL" id="CAB3359196.1"/>
    </source>
</evidence>
<dbReference type="InterPro" id="IPR029012">
    <property type="entry name" value="Helix_hairpin_bin_sf"/>
</dbReference>
<feature type="domain" description="VPS37 C-terminal" evidence="10">
    <location>
        <begin position="117"/>
        <end position="206"/>
    </location>
</feature>
<dbReference type="PANTHER" id="PTHR13678:SF27">
    <property type="entry name" value="LD45836P"/>
    <property type="match status" value="1"/>
</dbReference>
<comment type="function">
    <text evidence="6">Component of the ESCRT-I complex, a regulator of vesicular trafficking process. Required for the sorting of endocytic ubiquitinated cargos into multivesicular bodies. May be involved in cell growth and differentiation.</text>
</comment>
<evidence type="ECO:0000256" key="4">
    <source>
        <dbReference type="ARBA" id="ARBA00022753"/>
    </source>
</evidence>
<name>A0A8S1BIY0_9INSE</name>
<gene>
    <name evidence="11" type="ORF">CLODIP_2_CD05271</name>
</gene>
<dbReference type="GO" id="GO:0000813">
    <property type="term" value="C:ESCRT I complex"/>
    <property type="evidence" value="ECO:0007669"/>
    <property type="project" value="TreeGrafter"/>
</dbReference>
<dbReference type="PROSITE" id="PS51314">
    <property type="entry name" value="VPS37_C"/>
    <property type="match status" value="1"/>
</dbReference>
<dbReference type="Pfam" id="PF07200">
    <property type="entry name" value="Mod_r"/>
    <property type="match status" value="1"/>
</dbReference>
<dbReference type="PANTHER" id="PTHR13678">
    <property type="entry name" value="VACUOLAR PROTEIN SORTING-ASSOCIATED PROTEIN 37"/>
    <property type="match status" value="1"/>
</dbReference>
<dbReference type="EMBL" id="CADEPI010000001">
    <property type="protein sequence ID" value="CAB3359196.1"/>
    <property type="molecule type" value="Genomic_DNA"/>
</dbReference>